<keyword evidence="13" id="KW-1185">Reference proteome</keyword>
<dbReference type="InterPro" id="IPR006685">
    <property type="entry name" value="MscS_channel_2nd"/>
</dbReference>
<feature type="domain" description="Mechanosensitive ion channel MscS" evidence="9">
    <location>
        <begin position="118"/>
        <end position="182"/>
    </location>
</feature>
<dbReference type="InterPro" id="IPR011066">
    <property type="entry name" value="MscS_channel_C_sf"/>
</dbReference>
<feature type="transmembrane region" description="Helical" evidence="8">
    <location>
        <begin position="99"/>
        <end position="130"/>
    </location>
</feature>
<evidence type="ECO:0000256" key="2">
    <source>
        <dbReference type="ARBA" id="ARBA00008017"/>
    </source>
</evidence>
<protein>
    <submittedName>
        <fullName evidence="12">Mechanosensitive ion channel protein</fullName>
    </submittedName>
</protein>
<evidence type="ECO:0000256" key="7">
    <source>
        <dbReference type="ARBA" id="ARBA00059688"/>
    </source>
</evidence>
<comment type="subcellular location">
    <subcellularLocation>
        <location evidence="1">Cell membrane</location>
        <topology evidence="1">Multi-pass membrane protein</topology>
    </subcellularLocation>
</comment>
<dbReference type="Pfam" id="PF21082">
    <property type="entry name" value="MS_channel_3rd"/>
    <property type="match status" value="1"/>
</dbReference>
<keyword evidence="5 8" id="KW-1133">Transmembrane helix</keyword>
<dbReference type="InterPro" id="IPR049142">
    <property type="entry name" value="MS_channel_1st"/>
</dbReference>
<comment type="function">
    <text evidence="7">May play a role in resistance to osmotic downshock.</text>
</comment>
<dbReference type="FunFam" id="1.10.287.1260:FF:000005">
    <property type="entry name" value="Mechanosensitive ion channel family protein"/>
    <property type="match status" value="1"/>
</dbReference>
<evidence type="ECO:0000256" key="8">
    <source>
        <dbReference type="SAM" id="Phobius"/>
    </source>
</evidence>
<feature type="transmembrane region" description="Helical" evidence="8">
    <location>
        <begin position="20"/>
        <end position="40"/>
    </location>
</feature>
<dbReference type="SUPFAM" id="SSF50182">
    <property type="entry name" value="Sm-like ribonucleoproteins"/>
    <property type="match status" value="1"/>
</dbReference>
<dbReference type="Gene3D" id="1.10.287.1260">
    <property type="match status" value="1"/>
</dbReference>
<evidence type="ECO:0000256" key="3">
    <source>
        <dbReference type="ARBA" id="ARBA00022475"/>
    </source>
</evidence>
<dbReference type="SUPFAM" id="SSF82689">
    <property type="entry name" value="Mechanosensitive channel protein MscS (YggB), C-terminal domain"/>
    <property type="match status" value="1"/>
</dbReference>
<dbReference type="GO" id="GO:0005886">
    <property type="term" value="C:plasma membrane"/>
    <property type="evidence" value="ECO:0007669"/>
    <property type="project" value="UniProtKB-SubCell"/>
</dbReference>
<dbReference type="InterPro" id="IPR045276">
    <property type="entry name" value="YbiO_bact"/>
</dbReference>
<dbReference type="RefSeq" id="WP_047942987.1">
    <property type="nucleotide sequence ID" value="NZ_JBCLPU010000002.1"/>
</dbReference>
<dbReference type="Proteomes" id="UP000036045">
    <property type="component" value="Unassembled WGS sequence"/>
</dbReference>
<evidence type="ECO:0000256" key="1">
    <source>
        <dbReference type="ARBA" id="ARBA00004651"/>
    </source>
</evidence>
<dbReference type="FunFam" id="2.30.30.60:FF:000001">
    <property type="entry name" value="MscS Mechanosensitive ion channel"/>
    <property type="match status" value="1"/>
</dbReference>
<dbReference type="Gene3D" id="3.30.70.100">
    <property type="match status" value="1"/>
</dbReference>
<dbReference type="PANTHER" id="PTHR30460">
    <property type="entry name" value="MODERATE CONDUCTANCE MECHANOSENSITIVE CHANNEL YBIO"/>
    <property type="match status" value="1"/>
</dbReference>
<feature type="transmembrane region" description="Helical" evidence="8">
    <location>
        <begin position="72"/>
        <end position="93"/>
    </location>
</feature>
<dbReference type="AlphaFoldDB" id="A0A0J1IIM3"/>
<keyword evidence="4 8" id="KW-0812">Transmembrane</keyword>
<comment type="similarity">
    <text evidence="2">Belongs to the MscS (TC 1.A.23) family.</text>
</comment>
<dbReference type="InterPro" id="IPR010920">
    <property type="entry name" value="LSM_dom_sf"/>
</dbReference>
<dbReference type="OrthoDB" id="9809206at2"/>
<dbReference type="Pfam" id="PF00924">
    <property type="entry name" value="MS_channel_2nd"/>
    <property type="match status" value="1"/>
</dbReference>
<evidence type="ECO:0000313" key="13">
    <source>
        <dbReference type="Proteomes" id="UP000036045"/>
    </source>
</evidence>
<feature type="domain" description="Mechanosensitive ion channel MscS C-terminal" evidence="10">
    <location>
        <begin position="189"/>
        <end position="271"/>
    </location>
</feature>
<gene>
    <name evidence="12" type="ORF">ABW02_14530</name>
</gene>
<dbReference type="PATRIC" id="fig|1397.4.peg.1069"/>
<evidence type="ECO:0000256" key="4">
    <source>
        <dbReference type="ARBA" id="ARBA00022692"/>
    </source>
</evidence>
<sequence>MMYVDEVKTNIRNIEWGDFLLDTSYVTIKILLILLSYIFIKKMAKKVINKLFETYIQKHSISRGRAFTLESLTNNVITYVLFFILIITILQLLGIDATAILAGAGIIGLAVGFGAQGLVSDLVSGFFLLLEKQLEVGELVSIGDFSGTVEQVGLRTTQIRAADGTLHFIPNREITQLSNHSRGEMQALVDIDISVHNDLPKTLEILKPLCERIAKENPVITDGPDVIGIQNMESNTITIRILAKTINMEQWGVERLIRQEVKIALDENGIKLPETPLIVDKKS</sequence>
<dbReference type="GO" id="GO:0008381">
    <property type="term" value="F:mechanosensitive monoatomic ion channel activity"/>
    <property type="evidence" value="ECO:0007669"/>
    <property type="project" value="InterPro"/>
</dbReference>
<evidence type="ECO:0000313" key="12">
    <source>
        <dbReference type="EMBL" id="KLV25809.1"/>
    </source>
</evidence>
<dbReference type="SUPFAM" id="SSF82861">
    <property type="entry name" value="Mechanosensitive channel protein MscS (YggB), transmembrane region"/>
    <property type="match status" value="1"/>
</dbReference>
<evidence type="ECO:0000259" key="11">
    <source>
        <dbReference type="Pfam" id="PF21088"/>
    </source>
</evidence>
<keyword evidence="6 8" id="KW-0472">Membrane</keyword>
<evidence type="ECO:0000259" key="10">
    <source>
        <dbReference type="Pfam" id="PF21082"/>
    </source>
</evidence>
<dbReference type="EMBL" id="LDPH01000013">
    <property type="protein sequence ID" value="KLV25809.1"/>
    <property type="molecule type" value="Genomic_DNA"/>
</dbReference>
<feature type="domain" description="Mechanosensitive ion channel transmembrane helices 2/3" evidence="11">
    <location>
        <begin position="75"/>
        <end position="116"/>
    </location>
</feature>
<organism evidence="12 13">
    <name type="scientific">Niallia circulans</name>
    <name type="common">Bacillus circulans</name>
    <dbReference type="NCBI Taxonomy" id="1397"/>
    <lineage>
        <taxon>Bacteria</taxon>
        <taxon>Bacillati</taxon>
        <taxon>Bacillota</taxon>
        <taxon>Bacilli</taxon>
        <taxon>Bacillales</taxon>
        <taxon>Bacillaceae</taxon>
        <taxon>Niallia</taxon>
    </lineage>
</organism>
<dbReference type="InterPro" id="IPR049278">
    <property type="entry name" value="MS_channel_C"/>
</dbReference>
<proteinExistence type="inferred from homology"/>
<accession>A0A0J1IIM3</accession>
<name>A0A0J1IIM3_NIACI</name>
<reference evidence="12 13" key="1">
    <citation type="submission" date="2015-05" db="EMBL/GenBank/DDBJ databases">
        <title>Whole genome sequence and identification of bacterial endophytes from Costus igneus.</title>
        <authorList>
            <person name="Lee Y.P."/>
            <person name="Gan H.M."/>
            <person name="Eng W."/>
            <person name="Wheatley M.S."/>
            <person name="Caraballo A."/>
            <person name="Polter S."/>
            <person name="Savka M.A."/>
            <person name="Hudson A.O."/>
        </authorList>
    </citation>
    <scope>NUCLEOTIDE SEQUENCE [LARGE SCALE GENOMIC DNA]</scope>
    <source>
        <strain evidence="12 13">RIT379</strain>
    </source>
</reference>
<evidence type="ECO:0000256" key="6">
    <source>
        <dbReference type="ARBA" id="ARBA00023136"/>
    </source>
</evidence>
<dbReference type="PANTHER" id="PTHR30460:SF0">
    <property type="entry name" value="MODERATE CONDUCTANCE MECHANOSENSITIVE CHANNEL YBIO"/>
    <property type="match status" value="1"/>
</dbReference>
<comment type="caution">
    <text evidence="12">The sequence shown here is derived from an EMBL/GenBank/DDBJ whole genome shotgun (WGS) entry which is preliminary data.</text>
</comment>
<dbReference type="Pfam" id="PF21088">
    <property type="entry name" value="MS_channel_1st"/>
    <property type="match status" value="1"/>
</dbReference>
<keyword evidence="3" id="KW-1003">Cell membrane</keyword>
<dbReference type="InterPro" id="IPR011014">
    <property type="entry name" value="MscS_channel_TM-2"/>
</dbReference>
<evidence type="ECO:0000256" key="5">
    <source>
        <dbReference type="ARBA" id="ARBA00022989"/>
    </source>
</evidence>
<evidence type="ECO:0000259" key="9">
    <source>
        <dbReference type="Pfam" id="PF00924"/>
    </source>
</evidence>
<dbReference type="InterPro" id="IPR023408">
    <property type="entry name" value="MscS_beta-dom_sf"/>
</dbReference>
<dbReference type="Gene3D" id="2.30.30.60">
    <property type="match status" value="1"/>
</dbReference>